<proteinExistence type="predicted"/>
<reference evidence="2 3" key="2">
    <citation type="submission" date="2018-11" db="EMBL/GenBank/DDBJ databases">
        <authorList>
            <consortium name="Pathogen Informatics"/>
        </authorList>
    </citation>
    <scope>NUCLEOTIDE SEQUENCE [LARGE SCALE GENOMIC DNA]</scope>
</reference>
<dbReference type="EMBL" id="UZAJ01005378">
    <property type="protein sequence ID" value="VDO44858.1"/>
    <property type="molecule type" value="Genomic_DNA"/>
</dbReference>
<dbReference type="Proteomes" id="UP000267606">
    <property type="component" value="Unassembled WGS sequence"/>
</dbReference>
<dbReference type="InterPro" id="IPR013783">
    <property type="entry name" value="Ig-like_fold"/>
</dbReference>
<dbReference type="STRING" id="387005.A0A183HEM3"/>
<dbReference type="AlphaFoldDB" id="A0A183HEM3"/>
<keyword evidence="3" id="KW-1185">Reference proteome</keyword>
<dbReference type="InterPro" id="IPR003599">
    <property type="entry name" value="Ig_sub"/>
</dbReference>
<evidence type="ECO:0000259" key="1">
    <source>
        <dbReference type="PROSITE" id="PS50835"/>
    </source>
</evidence>
<evidence type="ECO:0000313" key="4">
    <source>
        <dbReference type="WBParaSite" id="OFLC_0000593401-mRNA-1"/>
    </source>
</evidence>
<evidence type="ECO:0000313" key="2">
    <source>
        <dbReference type="EMBL" id="VDO44858.1"/>
    </source>
</evidence>
<sequence length="447" mass="49282">GVNRLGRQNCDAQLRVRVPPAPPNFERPLEDKITHEEQTVMLETEVSGFPEPVVSFTIKGKPIVSGENGIEIIDRGGGCYRIEISKANAELHDGEIVCTAINEHGQAECRAHLIVEPFEKESLSAPTFVKDIEDQTVKHGEMAVFETSVRGSPNPEVTWFINGQKVDNGMPGIRIETQSVTDHKLIIDSAQYSGTILCRAENLAGRYETKAKLTVIPAEKKKHAPEFLEKLVDTNVTEESNAVFEVRVEAEPTATLKWFLGDKQLTESDRVKIREFDGSWKLEINKLTIDESGIIRCVAENSEGTAETSAKLTVSKKPSAPQFKDRPKNVTVEQGQEARFEAQAIAVPEPIYQWSIGGRKIKEPMEGAKVETINGISVLTIDTKIFDSSTISVTATNSVGVDETGALLTVKEKPKNPPEFLNTLNDLSVKERDKVEVTIETSGKATF</sequence>
<gene>
    <name evidence="2" type="ORF">OFLC_LOCUS5935</name>
</gene>
<name>A0A183HEM3_9BILA</name>
<dbReference type="InterPro" id="IPR013098">
    <property type="entry name" value="Ig_I-set"/>
</dbReference>
<protein>
    <submittedName>
        <fullName evidence="4">Immunoglobulin I-set domain protein</fullName>
    </submittedName>
</protein>
<dbReference type="WBParaSite" id="OFLC_0000593401-mRNA-1">
    <property type="protein sequence ID" value="OFLC_0000593401-mRNA-1"/>
    <property type="gene ID" value="OFLC_0000593401"/>
</dbReference>
<feature type="domain" description="Ig-like" evidence="1">
    <location>
        <begin position="126"/>
        <end position="214"/>
    </location>
</feature>
<dbReference type="Gene3D" id="2.60.40.10">
    <property type="entry name" value="Immunoglobulins"/>
    <property type="match status" value="4"/>
</dbReference>
<organism evidence="4">
    <name type="scientific">Onchocerca flexuosa</name>
    <dbReference type="NCBI Taxonomy" id="387005"/>
    <lineage>
        <taxon>Eukaryota</taxon>
        <taxon>Metazoa</taxon>
        <taxon>Ecdysozoa</taxon>
        <taxon>Nematoda</taxon>
        <taxon>Chromadorea</taxon>
        <taxon>Rhabditida</taxon>
        <taxon>Spirurina</taxon>
        <taxon>Spiruromorpha</taxon>
        <taxon>Filarioidea</taxon>
        <taxon>Onchocercidae</taxon>
        <taxon>Onchocerca</taxon>
    </lineage>
</organism>
<dbReference type="InterPro" id="IPR003598">
    <property type="entry name" value="Ig_sub2"/>
</dbReference>
<dbReference type="PANTHER" id="PTHR47633">
    <property type="entry name" value="IMMUNOGLOBULIN"/>
    <property type="match status" value="1"/>
</dbReference>
<dbReference type="Pfam" id="PF07679">
    <property type="entry name" value="I-set"/>
    <property type="match status" value="4"/>
</dbReference>
<feature type="domain" description="Ig-like" evidence="1">
    <location>
        <begin position="225"/>
        <end position="313"/>
    </location>
</feature>
<reference evidence="4" key="1">
    <citation type="submission" date="2016-06" db="UniProtKB">
        <authorList>
            <consortium name="WormBaseParasite"/>
        </authorList>
    </citation>
    <scope>IDENTIFICATION</scope>
</reference>
<dbReference type="SMART" id="SM00409">
    <property type="entry name" value="IG"/>
    <property type="match status" value="4"/>
</dbReference>
<dbReference type="InterPro" id="IPR007110">
    <property type="entry name" value="Ig-like_dom"/>
</dbReference>
<dbReference type="InterPro" id="IPR036179">
    <property type="entry name" value="Ig-like_dom_sf"/>
</dbReference>
<dbReference type="SUPFAM" id="SSF48726">
    <property type="entry name" value="Immunoglobulin"/>
    <property type="match status" value="4"/>
</dbReference>
<accession>A0A183HEM3</accession>
<dbReference type="SMART" id="SM00408">
    <property type="entry name" value="IGc2"/>
    <property type="match status" value="3"/>
</dbReference>
<evidence type="ECO:0000313" key="3">
    <source>
        <dbReference type="Proteomes" id="UP000267606"/>
    </source>
</evidence>
<dbReference type="FunFam" id="2.60.40.10:FF:000344">
    <property type="entry name" value="Muscle M-line assembly protein unc-89"/>
    <property type="match status" value="3"/>
</dbReference>
<dbReference type="PROSITE" id="PS50835">
    <property type="entry name" value="IG_LIKE"/>
    <property type="match status" value="2"/>
</dbReference>